<dbReference type="Gene3D" id="3.30.70.1660">
    <property type="match status" value="2"/>
</dbReference>
<comment type="PTM">
    <text evidence="7">Methylated by PrmC. Methylation increases the termination efficiency of RF1.</text>
</comment>
<dbReference type="AlphaFoldDB" id="A0A0C1ZG08"/>
<evidence type="ECO:0000256" key="2">
    <source>
        <dbReference type="ARBA" id="ARBA00004496"/>
    </source>
</evidence>
<dbReference type="SMART" id="SM00937">
    <property type="entry name" value="PCRF"/>
    <property type="match status" value="1"/>
</dbReference>
<dbReference type="InterPro" id="IPR000352">
    <property type="entry name" value="Pep_chain_release_fac_I"/>
</dbReference>
<protein>
    <recommendedName>
        <fullName evidence="7 8">Peptide chain release factor 1</fullName>
        <shortName evidence="7">RF-1</shortName>
    </recommendedName>
</protein>
<dbReference type="EMBL" id="JMCC02000035">
    <property type="protein sequence ID" value="KIG16574.1"/>
    <property type="molecule type" value="Genomic_DNA"/>
</dbReference>
<evidence type="ECO:0000256" key="1">
    <source>
        <dbReference type="ARBA" id="ARBA00002986"/>
    </source>
</evidence>
<comment type="function">
    <text evidence="1 7">Peptide chain release factor 1 directs the termination of translation in response to the peptide chain termination codons UAG and UAA.</text>
</comment>
<evidence type="ECO:0000256" key="6">
    <source>
        <dbReference type="ARBA" id="ARBA00022917"/>
    </source>
</evidence>
<dbReference type="FunFam" id="3.30.70.1660:FF:000002">
    <property type="entry name" value="Peptide chain release factor 1"/>
    <property type="match status" value="1"/>
</dbReference>
<evidence type="ECO:0000256" key="4">
    <source>
        <dbReference type="ARBA" id="ARBA00022481"/>
    </source>
</evidence>
<dbReference type="Gene3D" id="3.30.160.20">
    <property type="match status" value="1"/>
</dbReference>
<dbReference type="SUPFAM" id="SSF75620">
    <property type="entry name" value="Release factor"/>
    <property type="match status" value="1"/>
</dbReference>
<evidence type="ECO:0000313" key="13">
    <source>
        <dbReference type="Proteomes" id="UP000031599"/>
    </source>
</evidence>
<dbReference type="Proteomes" id="UP000031599">
    <property type="component" value="Unassembled WGS sequence"/>
</dbReference>
<dbReference type="PROSITE" id="PS00745">
    <property type="entry name" value="RF_PROK_I"/>
    <property type="match status" value="1"/>
</dbReference>
<dbReference type="GO" id="GO:0016149">
    <property type="term" value="F:translation release factor activity, codon specific"/>
    <property type="evidence" value="ECO:0007669"/>
    <property type="project" value="UniProtKB-UniRule"/>
</dbReference>
<evidence type="ECO:0000256" key="8">
    <source>
        <dbReference type="NCBIfam" id="TIGR00019"/>
    </source>
</evidence>
<feature type="domain" description="Prokaryotic-type class I peptide chain release factors" evidence="11">
    <location>
        <begin position="238"/>
        <end position="254"/>
    </location>
</feature>
<dbReference type="InterPro" id="IPR045853">
    <property type="entry name" value="Pep_chain_release_fac_I_sf"/>
</dbReference>
<comment type="caution">
    <text evidence="12">The sequence shown here is derived from an EMBL/GenBank/DDBJ whole genome shotgun (WGS) entry which is preliminary data.</text>
</comment>
<dbReference type="InterPro" id="IPR004373">
    <property type="entry name" value="RF-1"/>
</dbReference>
<evidence type="ECO:0000256" key="7">
    <source>
        <dbReference type="HAMAP-Rule" id="MF_00093"/>
    </source>
</evidence>
<keyword evidence="5 7" id="KW-0963">Cytoplasm</keyword>
<dbReference type="GO" id="GO:0005829">
    <property type="term" value="C:cytosol"/>
    <property type="evidence" value="ECO:0007669"/>
    <property type="project" value="UniProtKB-ARBA"/>
</dbReference>
<evidence type="ECO:0000256" key="5">
    <source>
        <dbReference type="ARBA" id="ARBA00022490"/>
    </source>
</evidence>
<dbReference type="NCBIfam" id="NF001859">
    <property type="entry name" value="PRK00591.1"/>
    <property type="match status" value="1"/>
</dbReference>
<dbReference type="HAMAP" id="MF_00093">
    <property type="entry name" value="Rel_fac_1"/>
    <property type="match status" value="1"/>
</dbReference>
<feature type="modified residue" description="N5-methylglutamine" evidence="7">
    <location>
        <position position="245"/>
    </location>
</feature>
<keyword evidence="9" id="KW-0175">Coiled coil</keyword>
<dbReference type="PANTHER" id="PTHR43804">
    <property type="entry name" value="LD18447P"/>
    <property type="match status" value="1"/>
</dbReference>
<evidence type="ECO:0000256" key="10">
    <source>
        <dbReference type="SAM" id="MobiDB-lite"/>
    </source>
</evidence>
<keyword evidence="4 7" id="KW-0488">Methylation</keyword>
<feature type="coiled-coil region" evidence="9">
    <location>
        <begin position="59"/>
        <end position="106"/>
    </location>
</feature>
<comment type="subcellular location">
    <subcellularLocation>
        <location evidence="2 7">Cytoplasm</location>
    </subcellularLocation>
</comment>
<keyword evidence="6 7" id="KW-0648">Protein biosynthesis</keyword>
<dbReference type="InterPro" id="IPR050057">
    <property type="entry name" value="Prokaryotic/Mito_RF"/>
</dbReference>
<dbReference type="NCBIfam" id="TIGR00019">
    <property type="entry name" value="prfA"/>
    <property type="match status" value="1"/>
</dbReference>
<dbReference type="InterPro" id="IPR005139">
    <property type="entry name" value="PCRF"/>
</dbReference>
<reference evidence="12 13" key="1">
    <citation type="submission" date="2014-12" db="EMBL/GenBank/DDBJ databases">
        <title>Genome assembly of Enhygromyxa salina DSM 15201.</title>
        <authorList>
            <person name="Sharma G."/>
            <person name="Subramanian S."/>
        </authorList>
    </citation>
    <scope>NUCLEOTIDE SEQUENCE [LARGE SCALE GENOMIC DNA]</scope>
    <source>
        <strain evidence="12 13">DSM 15201</strain>
    </source>
</reference>
<sequence>MATCGPGAALAMQPKLRAKIESIAERHEELSEMICDPGIMADKRRFLELSREHVDLSAVAMAFARLLEFEQQLEQARELLDDPDMRELAQDDIRELEQSVSDTTAELMKRLTPKDPNDGKNSILEIRAGPGGDEAGLFVADLWRMYNRYAERHNLTIDQVEFSENSAGGFKEVSGRVCGRDVYAKLKYERGVHRVQRVPATESQGRIHTSTATVAVMPEAEEIDIHIDPSDLEFTAMRSSGSGGQHVNTTDSAVRVVHGPTGIAVRCDQEKSQIKNRELALQRLRSKLLEIEIEKAETERAANRRQQIGTGDRSEKIRTYNYPQDRVTDHRIGVTRHNLSGFMDGDIDDILASLRQDEEAARMSEMAGG</sequence>
<evidence type="ECO:0000256" key="9">
    <source>
        <dbReference type="SAM" id="Coils"/>
    </source>
</evidence>
<dbReference type="Gene3D" id="6.10.140.1950">
    <property type="match status" value="1"/>
</dbReference>
<evidence type="ECO:0000259" key="11">
    <source>
        <dbReference type="PROSITE" id="PS00745"/>
    </source>
</evidence>
<gene>
    <name evidence="7" type="primary">prfA</name>
    <name evidence="12" type="ORF">DB30_04345</name>
</gene>
<evidence type="ECO:0000256" key="3">
    <source>
        <dbReference type="ARBA" id="ARBA00010835"/>
    </source>
</evidence>
<dbReference type="Pfam" id="PF03462">
    <property type="entry name" value="PCRF"/>
    <property type="match status" value="1"/>
</dbReference>
<name>A0A0C1ZG08_9BACT</name>
<dbReference type="FunFam" id="3.30.70.1660:FF:000004">
    <property type="entry name" value="Peptide chain release factor 1"/>
    <property type="match status" value="1"/>
</dbReference>
<comment type="similarity">
    <text evidence="3 7">Belongs to the prokaryotic/mitochondrial release factor family.</text>
</comment>
<feature type="region of interest" description="Disordered" evidence="10">
    <location>
        <begin position="297"/>
        <end position="316"/>
    </location>
</feature>
<dbReference type="FunFam" id="3.30.160.20:FF:000004">
    <property type="entry name" value="Peptide chain release factor 1"/>
    <property type="match status" value="1"/>
</dbReference>
<proteinExistence type="inferred from homology"/>
<accession>A0A0C1ZG08</accession>
<evidence type="ECO:0000313" key="12">
    <source>
        <dbReference type="EMBL" id="KIG16574.1"/>
    </source>
</evidence>
<organism evidence="12 13">
    <name type="scientific">Enhygromyxa salina</name>
    <dbReference type="NCBI Taxonomy" id="215803"/>
    <lineage>
        <taxon>Bacteria</taxon>
        <taxon>Pseudomonadati</taxon>
        <taxon>Myxococcota</taxon>
        <taxon>Polyangia</taxon>
        <taxon>Nannocystales</taxon>
        <taxon>Nannocystaceae</taxon>
        <taxon>Enhygromyxa</taxon>
    </lineage>
</organism>
<dbReference type="Pfam" id="PF00472">
    <property type="entry name" value="RF-1"/>
    <property type="match status" value="1"/>
</dbReference>
<dbReference type="PANTHER" id="PTHR43804:SF7">
    <property type="entry name" value="LD18447P"/>
    <property type="match status" value="1"/>
</dbReference>